<keyword evidence="5" id="KW-0664">Pyridoxine biosynthesis</keyword>
<dbReference type="PANTHER" id="PTHR10851:SF0">
    <property type="entry name" value="PYRIDOXINE-5'-PHOSPHATE OXIDASE"/>
    <property type="match status" value="1"/>
</dbReference>
<accession>A0ABP5I474</accession>
<dbReference type="InterPro" id="IPR000659">
    <property type="entry name" value="Pyridox_Oxase"/>
</dbReference>
<feature type="domain" description="Pyridoxine 5'-phosphate oxidase dimerisation C-terminal" evidence="8">
    <location>
        <begin position="183"/>
        <end position="232"/>
    </location>
</feature>
<keyword evidence="3 5" id="KW-0288">FMN</keyword>
<feature type="binding site" evidence="5">
    <location>
        <position position="138"/>
    </location>
    <ligand>
        <name>substrate</name>
    </ligand>
</feature>
<evidence type="ECO:0000256" key="5">
    <source>
        <dbReference type="HAMAP-Rule" id="MF_01629"/>
    </source>
</evidence>
<reference evidence="10" key="1">
    <citation type="journal article" date="2019" name="Int. J. Syst. Evol. Microbiol.">
        <title>The Global Catalogue of Microorganisms (GCM) 10K type strain sequencing project: providing services to taxonomists for standard genome sequencing and annotation.</title>
        <authorList>
            <consortium name="The Broad Institute Genomics Platform"/>
            <consortium name="The Broad Institute Genome Sequencing Center for Infectious Disease"/>
            <person name="Wu L."/>
            <person name="Ma J."/>
        </authorList>
    </citation>
    <scope>NUCLEOTIDE SEQUENCE [LARGE SCALE GENOMIC DNA]</scope>
    <source>
        <strain evidence="10">JCM 15900</strain>
    </source>
</reference>
<comment type="pathway">
    <text evidence="5">Cofactor metabolism; pyridoxal 5'-phosphate salvage; pyridoxal 5'-phosphate from pyridoxine 5'-phosphate: step 1/1.</text>
</comment>
<feature type="binding site" evidence="5">
    <location>
        <position position="116"/>
    </location>
    <ligand>
        <name>FMN</name>
        <dbReference type="ChEBI" id="CHEBI:58210"/>
    </ligand>
</feature>
<dbReference type="InterPro" id="IPR019576">
    <property type="entry name" value="Pyridoxamine_oxidase_dimer_C"/>
</dbReference>
<dbReference type="SUPFAM" id="SSF50475">
    <property type="entry name" value="FMN-binding split barrel"/>
    <property type="match status" value="1"/>
</dbReference>
<evidence type="ECO:0000256" key="2">
    <source>
        <dbReference type="ARBA" id="ARBA00022630"/>
    </source>
</evidence>
<dbReference type="Pfam" id="PF10590">
    <property type="entry name" value="PNP_phzG_C"/>
    <property type="match status" value="1"/>
</dbReference>
<comment type="subunit">
    <text evidence="5">Homodimer.</text>
</comment>
<dbReference type="PANTHER" id="PTHR10851">
    <property type="entry name" value="PYRIDOXINE-5-PHOSPHATE OXIDASE"/>
    <property type="match status" value="1"/>
</dbReference>
<dbReference type="EC" id="1.4.3.5" evidence="5"/>
<organism evidence="9 10">
    <name type="scientific">Brevibacterium salitolerans</name>
    <dbReference type="NCBI Taxonomy" id="1403566"/>
    <lineage>
        <taxon>Bacteria</taxon>
        <taxon>Bacillati</taxon>
        <taxon>Actinomycetota</taxon>
        <taxon>Actinomycetes</taxon>
        <taxon>Micrococcales</taxon>
        <taxon>Brevibacteriaceae</taxon>
        <taxon>Brevibacterium</taxon>
    </lineage>
</organism>
<comment type="caution">
    <text evidence="5">Lacks conserved residue(s) required for the propagation of feature annotation.</text>
</comment>
<gene>
    <name evidence="5 9" type="primary">pdxH</name>
    <name evidence="9" type="ORF">GCM10009823_10850</name>
</gene>
<comment type="cofactor">
    <cofactor evidence="5">
        <name>FMN</name>
        <dbReference type="ChEBI" id="CHEBI:58210"/>
    </cofactor>
    <text evidence="5">Binds 1 FMN per subunit.</text>
</comment>
<proteinExistence type="inferred from homology"/>
<name>A0ABP5I474_9MICO</name>
<dbReference type="InterPro" id="IPR019740">
    <property type="entry name" value="Pyridox_Oxase_CS"/>
</dbReference>
<dbReference type="NCBIfam" id="TIGR00558">
    <property type="entry name" value="pdxH"/>
    <property type="match status" value="1"/>
</dbReference>
<dbReference type="RefSeq" id="WP_291792168.1">
    <property type="nucleotide sequence ID" value="NZ_BAAAPZ010000003.1"/>
</dbReference>
<dbReference type="InterPro" id="IPR012349">
    <property type="entry name" value="Split_barrel_FMN-bd"/>
</dbReference>
<comment type="catalytic activity">
    <reaction evidence="5">
        <text>pyridoxine 5'-phosphate + O2 = pyridoxal 5'-phosphate + H2O2</text>
        <dbReference type="Rhea" id="RHEA:15149"/>
        <dbReference type="ChEBI" id="CHEBI:15379"/>
        <dbReference type="ChEBI" id="CHEBI:16240"/>
        <dbReference type="ChEBI" id="CHEBI:58589"/>
        <dbReference type="ChEBI" id="CHEBI:597326"/>
        <dbReference type="EC" id="1.4.3.5"/>
    </reaction>
</comment>
<comment type="function">
    <text evidence="5">Catalyzes the oxidation of either pyridoxine 5'-phosphate (PNP) or pyridoxamine 5'-phosphate (PMP) into pyridoxal 5'-phosphate (PLP).</text>
</comment>
<feature type="binding site" evidence="5">
    <location>
        <position position="94"/>
    </location>
    <ligand>
        <name>FMN</name>
        <dbReference type="ChEBI" id="CHEBI:58210"/>
    </ligand>
</feature>
<evidence type="ECO:0000256" key="1">
    <source>
        <dbReference type="ARBA" id="ARBA00007301"/>
    </source>
</evidence>
<feature type="binding site" evidence="5">
    <location>
        <position position="77"/>
    </location>
    <ligand>
        <name>substrate</name>
    </ligand>
</feature>
<evidence type="ECO:0000313" key="10">
    <source>
        <dbReference type="Proteomes" id="UP001500984"/>
    </source>
</evidence>
<feature type="region of interest" description="Disordered" evidence="6">
    <location>
        <begin position="211"/>
        <end position="232"/>
    </location>
</feature>
<keyword evidence="10" id="KW-1185">Reference proteome</keyword>
<feature type="binding site" evidence="5">
    <location>
        <position position="142"/>
    </location>
    <ligand>
        <name>substrate</name>
    </ligand>
</feature>
<comment type="caution">
    <text evidence="9">The sequence shown here is derived from an EMBL/GenBank/DDBJ whole genome shotgun (WGS) entry which is preliminary data.</text>
</comment>
<feature type="binding site" evidence="5">
    <location>
        <begin position="151"/>
        <end position="152"/>
    </location>
    <ligand>
        <name>FMN</name>
        <dbReference type="ChEBI" id="CHEBI:58210"/>
    </ligand>
</feature>
<dbReference type="InterPro" id="IPR011576">
    <property type="entry name" value="Pyridox_Oxase_N"/>
</dbReference>
<comment type="similarity">
    <text evidence="1 5">Belongs to the pyridoxamine 5'-phosphate oxidase family.</text>
</comment>
<dbReference type="Proteomes" id="UP001500984">
    <property type="component" value="Unassembled WGS sequence"/>
</dbReference>
<dbReference type="HAMAP" id="MF_01629">
    <property type="entry name" value="PdxH"/>
    <property type="match status" value="1"/>
</dbReference>
<evidence type="ECO:0000256" key="6">
    <source>
        <dbReference type="SAM" id="MobiDB-lite"/>
    </source>
</evidence>
<protein>
    <recommendedName>
        <fullName evidence="5">Pyridoxine/pyridoxamine 5'-phosphate oxidase</fullName>
        <ecNumber evidence="5">1.4.3.5</ecNumber>
    </recommendedName>
    <alternativeName>
        <fullName evidence="5">PNP/PMP oxidase</fullName>
        <shortName evidence="5">PNPOx</shortName>
    </alternativeName>
    <alternativeName>
        <fullName evidence="5">Pyridoxal 5'-phosphate synthase</fullName>
    </alternativeName>
</protein>
<dbReference type="EMBL" id="BAAAPZ010000003">
    <property type="protein sequence ID" value="GAA2092844.1"/>
    <property type="molecule type" value="Genomic_DNA"/>
</dbReference>
<evidence type="ECO:0000256" key="3">
    <source>
        <dbReference type="ARBA" id="ARBA00022643"/>
    </source>
</evidence>
<dbReference type="Pfam" id="PF01243">
    <property type="entry name" value="PNPOx_N"/>
    <property type="match status" value="1"/>
</dbReference>
<evidence type="ECO:0000256" key="4">
    <source>
        <dbReference type="ARBA" id="ARBA00023002"/>
    </source>
</evidence>
<feature type="binding site" evidence="5">
    <location>
        <position position="196"/>
    </location>
    <ligand>
        <name>FMN</name>
        <dbReference type="ChEBI" id="CHEBI:58210"/>
    </ligand>
</feature>
<dbReference type="PIRSF" id="PIRSF000190">
    <property type="entry name" value="Pyd_amn-ph_oxd"/>
    <property type="match status" value="1"/>
</dbReference>
<keyword evidence="4 5" id="KW-0560">Oxidoreductase</keyword>
<dbReference type="PROSITE" id="PS01064">
    <property type="entry name" value="PYRIDOX_OXIDASE"/>
    <property type="match status" value="1"/>
</dbReference>
<comment type="pathway">
    <text evidence="5">Cofactor metabolism; pyridoxal 5'-phosphate salvage; pyridoxal 5'-phosphate from pyridoxamine 5'-phosphate: step 1/1.</text>
</comment>
<evidence type="ECO:0000313" key="9">
    <source>
        <dbReference type="EMBL" id="GAA2092844.1"/>
    </source>
</evidence>
<dbReference type="NCBIfam" id="NF004231">
    <property type="entry name" value="PRK05679.1"/>
    <property type="match status" value="1"/>
</dbReference>
<feature type="binding site" evidence="5">
    <location>
        <position position="206"/>
    </location>
    <ligand>
        <name>FMN</name>
        <dbReference type="ChEBI" id="CHEBI:58210"/>
    </ligand>
</feature>
<feature type="binding site" evidence="5">
    <location>
        <begin position="202"/>
        <end position="204"/>
    </location>
    <ligand>
        <name>substrate</name>
    </ligand>
</feature>
<sequence>MSDDTAQAPADAQEALARLARQRVEYDDADLALPGDSPAQVFSEWYAEAGRALTEPNAMVVATADDAGPAARIVLLKEFDADGFVFYTNYLSAKGRQIEAHPLVALVFPWHEMQRQVRVRGVVEKVSPEQSDAYFALRPRGSQLGAIVSEQSRPIASRAEFEERSAALEAEVADREPTRPPHWGGYRVRPYEIEFWQGRRNRMHDRFLLTSRDGAPAPLDDPERWSQVRLQP</sequence>
<feature type="domain" description="Pyridoxamine 5'-phosphate oxidase N-terminal" evidence="7">
    <location>
        <begin position="52"/>
        <end position="162"/>
    </location>
</feature>
<evidence type="ECO:0000259" key="7">
    <source>
        <dbReference type="Pfam" id="PF01243"/>
    </source>
</evidence>
<comment type="catalytic activity">
    <reaction evidence="5">
        <text>pyridoxamine 5'-phosphate + O2 + H2O = pyridoxal 5'-phosphate + H2O2 + NH4(+)</text>
        <dbReference type="Rhea" id="RHEA:15817"/>
        <dbReference type="ChEBI" id="CHEBI:15377"/>
        <dbReference type="ChEBI" id="CHEBI:15379"/>
        <dbReference type="ChEBI" id="CHEBI:16240"/>
        <dbReference type="ChEBI" id="CHEBI:28938"/>
        <dbReference type="ChEBI" id="CHEBI:58451"/>
        <dbReference type="ChEBI" id="CHEBI:597326"/>
        <dbReference type="EC" id="1.4.3.5"/>
    </reaction>
</comment>
<dbReference type="Gene3D" id="2.30.110.10">
    <property type="entry name" value="Electron Transport, Fmn-binding Protein, Chain A"/>
    <property type="match status" value="1"/>
</dbReference>
<feature type="binding site" evidence="5">
    <location>
        <begin position="72"/>
        <end position="77"/>
    </location>
    <ligand>
        <name>FMN</name>
        <dbReference type="ChEBI" id="CHEBI:58210"/>
    </ligand>
</feature>
<keyword evidence="2 5" id="KW-0285">Flavoprotein</keyword>
<evidence type="ECO:0000259" key="8">
    <source>
        <dbReference type="Pfam" id="PF10590"/>
    </source>
</evidence>
<feature type="binding site" evidence="5">
    <location>
        <begin position="87"/>
        <end position="88"/>
    </location>
    <ligand>
        <name>FMN</name>
        <dbReference type="ChEBI" id="CHEBI:58210"/>
    </ligand>
</feature>
<feature type="binding site" evidence="5">
    <location>
        <position position="134"/>
    </location>
    <ligand>
        <name>substrate</name>
    </ligand>
</feature>